<evidence type="ECO:0000313" key="8">
    <source>
        <dbReference type="Proteomes" id="UP000241769"/>
    </source>
</evidence>
<name>A0A2P6MXK9_9EUKA</name>
<dbReference type="CDD" id="cd06224">
    <property type="entry name" value="REM"/>
    <property type="match status" value="1"/>
</dbReference>
<dbReference type="CDD" id="cd00155">
    <property type="entry name" value="RasGEF"/>
    <property type="match status" value="1"/>
</dbReference>
<evidence type="ECO:0000256" key="1">
    <source>
        <dbReference type="ARBA" id="ARBA00022658"/>
    </source>
</evidence>
<keyword evidence="1 2" id="KW-0344">Guanine-nucleotide releasing factor</keyword>
<dbReference type="PROSITE" id="PS50212">
    <property type="entry name" value="RASGEF_NTER"/>
    <property type="match status" value="1"/>
</dbReference>
<dbReference type="GO" id="GO:0005085">
    <property type="term" value="F:guanyl-nucleotide exchange factor activity"/>
    <property type="evidence" value="ECO:0007669"/>
    <property type="project" value="UniProtKB-KW"/>
</dbReference>
<evidence type="ECO:0000259" key="4">
    <source>
        <dbReference type="PROSITE" id="PS50009"/>
    </source>
</evidence>
<evidence type="ECO:0000256" key="2">
    <source>
        <dbReference type="PROSITE-ProRule" id="PRU00168"/>
    </source>
</evidence>
<dbReference type="AlphaFoldDB" id="A0A2P6MXK9"/>
<dbReference type="Proteomes" id="UP000241769">
    <property type="component" value="Unassembled WGS sequence"/>
</dbReference>
<dbReference type="InterPro" id="IPR023578">
    <property type="entry name" value="Ras_GEF_dom_sf"/>
</dbReference>
<dbReference type="PROSITE" id="PS50009">
    <property type="entry name" value="RASGEF_CAT"/>
    <property type="match status" value="1"/>
</dbReference>
<dbReference type="OrthoDB" id="16782at2759"/>
<dbReference type="Pfam" id="PF00617">
    <property type="entry name" value="RasGEF"/>
    <property type="match status" value="1"/>
</dbReference>
<dbReference type="SMART" id="SM00229">
    <property type="entry name" value="RasGEFN"/>
    <property type="match status" value="1"/>
</dbReference>
<dbReference type="EMBL" id="MDYQ01000328">
    <property type="protein sequence ID" value="PRP76413.1"/>
    <property type="molecule type" value="Genomic_DNA"/>
</dbReference>
<dbReference type="Gene3D" id="1.10.840.10">
    <property type="entry name" value="Ras guanine-nucleotide exchange factors catalytic domain"/>
    <property type="match status" value="1"/>
</dbReference>
<dbReference type="InterPro" id="IPR000651">
    <property type="entry name" value="Ras-like_Gua-exchang_fac_N"/>
</dbReference>
<dbReference type="Gene3D" id="1.20.1420.10">
    <property type="entry name" value="Talin, central domain"/>
    <property type="match status" value="1"/>
</dbReference>
<protein>
    <submittedName>
        <fullName evidence="7">Ras guanine nucleotide exchange factor</fullName>
    </submittedName>
</protein>
<dbReference type="PANTHER" id="PTHR23113">
    <property type="entry name" value="GUANINE NUCLEOTIDE EXCHANGE FACTOR"/>
    <property type="match status" value="1"/>
</dbReference>
<reference evidence="7 8" key="1">
    <citation type="journal article" date="2018" name="Genome Biol. Evol.">
        <title>Multiple Roots of Fruiting Body Formation in Amoebozoa.</title>
        <authorList>
            <person name="Hillmann F."/>
            <person name="Forbes G."/>
            <person name="Novohradska S."/>
            <person name="Ferling I."/>
            <person name="Riege K."/>
            <person name="Groth M."/>
            <person name="Westermann M."/>
            <person name="Marz M."/>
            <person name="Spaller T."/>
            <person name="Winckler T."/>
            <person name="Schaap P."/>
            <person name="Glockner G."/>
        </authorList>
    </citation>
    <scope>NUCLEOTIDE SEQUENCE [LARGE SCALE GENOMIC DNA]</scope>
    <source>
        <strain evidence="7 8">Jena</strain>
    </source>
</reference>
<dbReference type="EMBL" id="MDYQ01000328">
    <property type="protein sequence ID" value="PRP76409.1"/>
    <property type="molecule type" value="Genomic_DNA"/>
</dbReference>
<dbReference type="InterPro" id="IPR008937">
    <property type="entry name" value="Ras-like_GEF"/>
</dbReference>
<dbReference type="GO" id="GO:0005886">
    <property type="term" value="C:plasma membrane"/>
    <property type="evidence" value="ECO:0007669"/>
    <property type="project" value="TreeGrafter"/>
</dbReference>
<organism evidence="7 8">
    <name type="scientific">Planoprotostelium fungivorum</name>
    <dbReference type="NCBI Taxonomy" id="1890364"/>
    <lineage>
        <taxon>Eukaryota</taxon>
        <taxon>Amoebozoa</taxon>
        <taxon>Evosea</taxon>
        <taxon>Variosea</taxon>
        <taxon>Cavosteliida</taxon>
        <taxon>Cavosteliaceae</taxon>
        <taxon>Planoprotostelium</taxon>
    </lineage>
</organism>
<dbReference type="InterPro" id="IPR036964">
    <property type="entry name" value="RASGEF_cat_dom_sf"/>
</dbReference>
<sequence length="1221" mass="137568">MDSHTFVARIVDVCKKIMSETKGLRELGDQRNEDMLLEPTKRTAVVTFELVDLVREHVNQNCVAAGFTEDDHSVAEYYFLENTNEVRSSVLALIDAIKSGVANPFDYMSQQNVDNAIKEVVNSITQIVTYVKDSTKEADSSTFAKQDALVNNIRSANVALSSMAAAFDSNDQVSFTNASKVLITSVRTLVEFSRDQDLGMEDEMKACTIDLIQAAKTAIQSDDQESDGMSTDTWNRAKTAVSELFERLILRTINALKCSNGPLGRTRWGYLMKSTQARSTPASPAVQFVSPPTSPNPTTTTVPINRMSLPAKKTSLPPPPIQRSQSKWEAVQSPTLNKPLEKSSKFLSARGAVESVLSNSNSDSLPPPTANPLMMSASGVPIRMVPIPSLPQPAPEIPKKPTTPTNDQREIAQRIITSLTGHFPSFKNEWSKLNQDSTEKLMKSLIMDHLPAGPVLQRRLTRRGSQTEEDEDLADLRKLLDNNNQNDITKMSYELKCLTRRLEKKSRQQQTLGRAFSSKNNLEALASAEYQPDITDLEGTLKDCMRDYREAVQQFTSTLGSNVIAAYVEAWHTEGGEPRAHHAVTKVYRDLLLLMVSRFEKLRLKGGQQEAAKLGQYWIQNHKEPSVTKDGTKTLSEKKREALKQKENFQNSVKTYTLNYISLTQGILEKAQTKGKANQYIINLITESEGESEEYITSLKTKLEELVHNHLIDDINTVRSLTAQVVGTLKHMTSKRANESAVMQMCALLRNTLDASTTILNNFETFMYITKPDFSKNSSSGKNIKGALDVTPGGNKRTRNLWLEQSQLLRNTDEILGGTLNQIIIYLTGESADQLFIKTFLLTYQSFTNPYTLLEKLEQRYAGPPPEAPQQAADNFIKIKMRVGVVLKVWIEMQFDDFDPALSRKLQMFITDVLAKEQAMKEMAIRLMKEVEKRSSEQAARIEAKKTHTQYALDIKAVDHDLSAYEFFMRTKEEDIARQLTVIEFGIFKQIKATEFLNQAWNNMKLKHKSPHVLHLIARANKISFWVASIILCQSKVIDRARVIERFVRIGECLLKLNNFNSLIAIIAGLNVSAISRLKITWDAVEKPYTDLLKKLQSIFDPGNSNRSYRKERNEATSKGMSSVMPYIGVTLSDLTFAEDGNPDFLQDNPSLINFSKRVLVSRLITDIQLNQQMSYQLSPIEEAFFLQEFPHIHEKDLYDLSLVREPRGLSAQQLSKMEAD</sequence>
<dbReference type="SUPFAM" id="SSF48366">
    <property type="entry name" value="Ras GEF"/>
    <property type="match status" value="1"/>
</dbReference>
<evidence type="ECO:0000256" key="3">
    <source>
        <dbReference type="SAM" id="MobiDB-lite"/>
    </source>
</evidence>
<evidence type="ECO:0000259" key="5">
    <source>
        <dbReference type="PROSITE" id="PS50212"/>
    </source>
</evidence>
<accession>A0A2P6MXK9</accession>
<evidence type="ECO:0000313" key="7">
    <source>
        <dbReference type="EMBL" id="PRP76413.1"/>
    </source>
</evidence>
<evidence type="ECO:0000313" key="6">
    <source>
        <dbReference type="EMBL" id="PRP76409.1"/>
    </source>
</evidence>
<keyword evidence="8" id="KW-1185">Reference proteome</keyword>
<gene>
    <name evidence="6" type="ORF">PROFUN_15232</name>
    <name evidence="7" type="ORF">PROFUN_15236</name>
</gene>
<dbReference type="InParanoid" id="A0A2P6MXK9"/>
<dbReference type="Pfam" id="PF00618">
    <property type="entry name" value="RasGEF_N"/>
    <property type="match status" value="1"/>
</dbReference>
<feature type="compositionally biased region" description="Polar residues" evidence="3">
    <location>
        <begin position="322"/>
        <end position="336"/>
    </location>
</feature>
<feature type="domain" description="N-terminal Ras-GEF" evidence="5">
    <location>
        <begin position="811"/>
        <end position="935"/>
    </location>
</feature>
<dbReference type="GO" id="GO:0007265">
    <property type="term" value="P:Ras protein signal transduction"/>
    <property type="evidence" value="ECO:0007669"/>
    <property type="project" value="TreeGrafter"/>
</dbReference>
<dbReference type="SMART" id="SM00147">
    <property type="entry name" value="RasGEF"/>
    <property type="match status" value="1"/>
</dbReference>
<dbReference type="InterPro" id="IPR001895">
    <property type="entry name" value="RASGEF_cat_dom"/>
</dbReference>
<feature type="region of interest" description="Disordered" evidence="3">
    <location>
        <begin position="282"/>
        <end position="341"/>
    </location>
</feature>
<dbReference type="Gene3D" id="1.20.870.10">
    <property type="entry name" value="Son of sevenless (SoS) protein Chain: S domain 1"/>
    <property type="match status" value="1"/>
</dbReference>
<proteinExistence type="predicted"/>
<feature type="domain" description="Ras-GEF" evidence="4">
    <location>
        <begin position="972"/>
        <end position="1208"/>
    </location>
</feature>
<comment type="caution">
    <text evidence="7">The sequence shown here is derived from an EMBL/GenBank/DDBJ whole genome shotgun (WGS) entry which is preliminary data.</text>
</comment>
<dbReference type="PANTHER" id="PTHR23113:SF366">
    <property type="entry name" value="RAS GUANINE NUCLEOTIDE EXCHANGE FACTOR R"/>
    <property type="match status" value="1"/>
</dbReference>
<dbReference type="STRING" id="1890364.A0A2P6MXK9"/>